<organism evidence="1 2">
    <name type="scientific">Actinomadura litoris</name>
    <dbReference type="NCBI Taxonomy" id="2678616"/>
    <lineage>
        <taxon>Bacteria</taxon>
        <taxon>Bacillati</taxon>
        <taxon>Actinomycetota</taxon>
        <taxon>Actinomycetes</taxon>
        <taxon>Streptosporangiales</taxon>
        <taxon>Thermomonosporaceae</taxon>
        <taxon>Actinomadura</taxon>
    </lineage>
</organism>
<keyword evidence="2" id="KW-1185">Reference proteome</keyword>
<dbReference type="EMBL" id="WOFH01000013">
    <property type="protein sequence ID" value="MUN41221.1"/>
    <property type="molecule type" value="Genomic_DNA"/>
</dbReference>
<evidence type="ECO:0000313" key="2">
    <source>
        <dbReference type="Proteomes" id="UP000432015"/>
    </source>
</evidence>
<protein>
    <submittedName>
        <fullName evidence="1">Uncharacterized protein</fullName>
    </submittedName>
</protein>
<reference evidence="1 2" key="1">
    <citation type="submission" date="2019-11" db="EMBL/GenBank/DDBJ databases">
        <authorList>
            <person name="Cao P."/>
        </authorList>
    </citation>
    <scope>NUCLEOTIDE SEQUENCE [LARGE SCALE GENOMIC DNA]</scope>
    <source>
        <strain evidence="1 2">NEAU-AAG5</strain>
    </source>
</reference>
<dbReference type="AlphaFoldDB" id="A0A7K1L9W8"/>
<dbReference type="Proteomes" id="UP000432015">
    <property type="component" value="Unassembled WGS sequence"/>
</dbReference>
<evidence type="ECO:0000313" key="1">
    <source>
        <dbReference type="EMBL" id="MUN41221.1"/>
    </source>
</evidence>
<accession>A0A7K1L9W8</accession>
<dbReference type="RefSeq" id="WP_156220385.1">
    <property type="nucleotide sequence ID" value="NZ_WOFH01000013.1"/>
</dbReference>
<name>A0A7K1L9W8_9ACTN</name>
<comment type="caution">
    <text evidence="1">The sequence shown here is derived from an EMBL/GenBank/DDBJ whole genome shotgun (WGS) entry which is preliminary data.</text>
</comment>
<gene>
    <name evidence="1" type="ORF">GNZ18_32170</name>
</gene>
<proteinExistence type="predicted"/>
<sequence>MRTALACSTVRRFFLGSGEGSGATTIEDPLRTDRRFTLPEVLLVVDNLPLTMMGTVALGR</sequence>